<dbReference type="EMBL" id="OX465081">
    <property type="protein sequence ID" value="CAI9286214.1"/>
    <property type="molecule type" value="Genomic_DNA"/>
</dbReference>
<gene>
    <name evidence="3" type="ORF">LSALG_LOCUS25645</name>
</gene>
<feature type="domain" description="Retroviral polymerase SH3-like" evidence="2">
    <location>
        <begin position="60"/>
        <end position="114"/>
    </location>
</feature>
<evidence type="ECO:0000259" key="2">
    <source>
        <dbReference type="Pfam" id="PF25597"/>
    </source>
</evidence>
<organism evidence="3 4">
    <name type="scientific">Lactuca saligna</name>
    <name type="common">Willowleaf lettuce</name>
    <dbReference type="NCBI Taxonomy" id="75948"/>
    <lineage>
        <taxon>Eukaryota</taxon>
        <taxon>Viridiplantae</taxon>
        <taxon>Streptophyta</taxon>
        <taxon>Embryophyta</taxon>
        <taxon>Tracheophyta</taxon>
        <taxon>Spermatophyta</taxon>
        <taxon>Magnoliopsida</taxon>
        <taxon>eudicotyledons</taxon>
        <taxon>Gunneridae</taxon>
        <taxon>Pentapetalae</taxon>
        <taxon>asterids</taxon>
        <taxon>campanulids</taxon>
        <taxon>Asterales</taxon>
        <taxon>Asteraceae</taxon>
        <taxon>Cichorioideae</taxon>
        <taxon>Cichorieae</taxon>
        <taxon>Lactucinae</taxon>
        <taxon>Lactuca</taxon>
    </lineage>
</organism>
<feature type="region of interest" description="Disordered" evidence="1">
    <location>
        <begin position="268"/>
        <end position="288"/>
    </location>
</feature>
<dbReference type="Proteomes" id="UP001177003">
    <property type="component" value="Chromosome 5"/>
</dbReference>
<dbReference type="Pfam" id="PF25597">
    <property type="entry name" value="SH3_retrovirus"/>
    <property type="match status" value="1"/>
</dbReference>
<protein>
    <recommendedName>
        <fullName evidence="2">Retroviral polymerase SH3-like domain-containing protein</fullName>
    </recommendedName>
</protein>
<keyword evidence="4" id="KW-1185">Reference proteome</keyword>
<dbReference type="InterPro" id="IPR057670">
    <property type="entry name" value="SH3_retrovirus"/>
</dbReference>
<accession>A0AA35Z5D1</accession>
<proteinExistence type="predicted"/>
<sequence>MAHNSSMSPLRNFSPRKVEVVSTVCFTQNRSIINRRLNMTLYGAMNGCKPNISFLHVFGCKYFIKNNRDQLIKFQPKADETIFLGHSSKSKAYRVLNHRTHVFEESFDVTFEDNYVRNYDPTHVTTSIMMFDAPTRGSPNPQIIYDNKGNKTNDVIFEKQNTNLNVHLLPVVSPLIKLPRRWVVCGLAAVTYAIQFELQSFYEAKVKIVKMSLTIRSYCPALSSSSPRPNSLFDSPIKWPYPPHVKTSYLKLYRGHYDVGRGVKHLSVSGGTERKRRASTAASSSMHVSPWDDKPYQVLPSGEIAYYDERDVVSFLDPPKQLIPLDPSSYNPATYLWKKIDDIPEERRHRLLALLNPRLISRAWEVAGTRYDNSNLAKKSSSNLFGDETGVKLLEFWHCRTNGGPLAVAWINYFKKALFSCKDGQIFGRVIDATVLNGLSHSFAPLYFKVKEVTEVMATEQPCDVAYEFGSGDFDFQEYPQGFPKPGKHPWPFNDEVVIYVRNVGPGVMVGQVWQEGQDLKQVPKKICSEILMVKDYDAQLDKSW</sequence>
<dbReference type="PANTHER" id="PTHR37201:SF1">
    <property type="entry name" value="WD REPEAT PROTEIN"/>
    <property type="match status" value="1"/>
</dbReference>
<dbReference type="AlphaFoldDB" id="A0AA35Z5D1"/>
<evidence type="ECO:0000313" key="4">
    <source>
        <dbReference type="Proteomes" id="UP001177003"/>
    </source>
</evidence>
<evidence type="ECO:0000313" key="3">
    <source>
        <dbReference type="EMBL" id="CAI9286214.1"/>
    </source>
</evidence>
<evidence type="ECO:0000256" key="1">
    <source>
        <dbReference type="SAM" id="MobiDB-lite"/>
    </source>
</evidence>
<reference evidence="3" key="1">
    <citation type="submission" date="2023-04" db="EMBL/GenBank/DDBJ databases">
        <authorList>
            <person name="Vijverberg K."/>
            <person name="Xiong W."/>
            <person name="Schranz E."/>
        </authorList>
    </citation>
    <scope>NUCLEOTIDE SEQUENCE</scope>
</reference>
<dbReference type="PANTHER" id="PTHR37201">
    <property type="entry name" value="WD REPEAT PROTEIN"/>
    <property type="match status" value="1"/>
</dbReference>
<name>A0AA35Z5D1_LACSI</name>